<dbReference type="GO" id="GO:0033540">
    <property type="term" value="P:fatty acid beta-oxidation using acyl-CoA oxidase"/>
    <property type="evidence" value="ECO:0007669"/>
    <property type="project" value="TreeGrafter"/>
</dbReference>
<dbReference type="InterPro" id="IPR002655">
    <property type="entry name" value="Acyl-CoA_oxidase_C"/>
</dbReference>
<reference evidence="6" key="1">
    <citation type="submission" date="2020-02" db="EMBL/GenBank/DDBJ databases">
        <authorList>
            <person name="Meier V. D."/>
        </authorList>
    </citation>
    <scope>NUCLEOTIDE SEQUENCE</scope>
    <source>
        <strain evidence="6">AVDCRST_MAG85</strain>
    </source>
</reference>
<evidence type="ECO:0000313" key="6">
    <source>
        <dbReference type="EMBL" id="CAA9509468.1"/>
    </source>
</evidence>
<organism evidence="6">
    <name type="scientific">uncultured Solirubrobacteraceae bacterium</name>
    <dbReference type="NCBI Taxonomy" id="1162706"/>
    <lineage>
        <taxon>Bacteria</taxon>
        <taxon>Bacillati</taxon>
        <taxon>Actinomycetota</taxon>
        <taxon>Thermoleophilia</taxon>
        <taxon>Solirubrobacterales</taxon>
        <taxon>Solirubrobacteraceae</taxon>
        <taxon>environmental samples</taxon>
    </lineage>
</organism>
<evidence type="ECO:0000259" key="5">
    <source>
        <dbReference type="Pfam" id="PF01756"/>
    </source>
</evidence>
<dbReference type="GO" id="GO:0005504">
    <property type="term" value="F:fatty acid binding"/>
    <property type="evidence" value="ECO:0007669"/>
    <property type="project" value="TreeGrafter"/>
</dbReference>
<dbReference type="Pfam" id="PF01756">
    <property type="entry name" value="ACOX"/>
    <property type="match status" value="1"/>
</dbReference>
<name>A0A6J4SZC6_9ACTN</name>
<sequence length="127" mass="13631">ESGKDPFMVLVDCQDHVVAAARAWVDLVILERFAAAVDRCEDPDVAEVLGRLCSLFALSRIEADRGWFQEHGRLSSPRSKAVIKAVNALCAQLREDAGMLVEAFGVPEAVLGDAVRVPGAAEEKVAA</sequence>
<dbReference type="GO" id="GO:0071949">
    <property type="term" value="F:FAD binding"/>
    <property type="evidence" value="ECO:0007669"/>
    <property type="project" value="InterPro"/>
</dbReference>
<evidence type="ECO:0000256" key="4">
    <source>
        <dbReference type="ARBA" id="ARBA00023098"/>
    </source>
</evidence>
<accession>A0A6J4SZC6</accession>
<dbReference type="GO" id="GO:0055088">
    <property type="term" value="P:lipid homeostasis"/>
    <property type="evidence" value="ECO:0007669"/>
    <property type="project" value="TreeGrafter"/>
</dbReference>
<evidence type="ECO:0000256" key="1">
    <source>
        <dbReference type="ARBA" id="ARBA00006288"/>
    </source>
</evidence>
<dbReference type="InterPro" id="IPR036250">
    <property type="entry name" value="AcylCo_DH-like_C"/>
</dbReference>
<feature type="domain" description="Acyl-CoA oxidase C-terminal" evidence="5">
    <location>
        <begin position="2"/>
        <end position="112"/>
    </location>
</feature>
<dbReference type="GO" id="GO:0003997">
    <property type="term" value="F:acyl-CoA oxidase activity"/>
    <property type="evidence" value="ECO:0007669"/>
    <property type="project" value="InterPro"/>
</dbReference>
<dbReference type="AlphaFoldDB" id="A0A6J4SZC6"/>
<gene>
    <name evidence="6" type="ORF">AVDCRST_MAG85-2248</name>
</gene>
<dbReference type="Gene3D" id="1.20.140.10">
    <property type="entry name" value="Butyryl-CoA Dehydrogenase, subunit A, domain 3"/>
    <property type="match status" value="1"/>
</dbReference>
<keyword evidence="2" id="KW-0276">Fatty acid metabolism</keyword>
<dbReference type="PANTHER" id="PTHR10909">
    <property type="entry name" value="ELECTRON TRANSPORT OXIDOREDUCTASE"/>
    <property type="match status" value="1"/>
</dbReference>
<keyword evidence="4" id="KW-0443">Lipid metabolism</keyword>
<feature type="non-terminal residue" evidence="6">
    <location>
        <position position="1"/>
    </location>
</feature>
<evidence type="ECO:0000256" key="2">
    <source>
        <dbReference type="ARBA" id="ARBA00022832"/>
    </source>
</evidence>
<dbReference type="SUPFAM" id="SSF47203">
    <property type="entry name" value="Acyl-CoA dehydrogenase C-terminal domain-like"/>
    <property type="match status" value="1"/>
</dbReference>
<dbReference type="InterPro" id="IPR012258">
    <property type="entry name" value="Acyl-CoA_oxidase"/>
</dbReference>
<protein>
    <recommendedName>
        <fullName evidence="5">Acyl-CoA oxidase C-terminal domain-containing protein</fullName>
    </recommendedName>
</protein>
<dbReference type="EMBL" id="CADCVT010000246">
    <property type="protein sequence ID" value="CAA9509468.1"/>
    <property type="molecule type" value="Genomic_DNA"/>
</dbReference>
<evidence type="ECO:0000256" key="3">
    <source>
        <dbReference type="ARBA" id="ARBA00023002"/>
    </source>
</evidence>
<comment type="similarity">
    <text evidence="1">Belongs to the acyl-CoA oxidase family.</text>
</comment>
<dbReference type="FunFam" id="1.20.140.10:FF:000007">
    <property type="entry name" value="Acyl-coenzyme A oxidase"/>
    <property type="match status" value="1"/>
</dbReference>
<proteinExistence type="inferred from homology"/>
<keyword evidence="3" id="KW-0560">Oxidoreductase</keyword>